<evidence type="ECO:0000313" key="3">
    <source>
        <dbReference type="Proteomes" id="UP001341245"/>
    </source>
</evidence>
<evidence type="ECO:0000256" key="1">
    <source>
        <dbReference type="SAM" id="MobiDB-lite"/>
    </source>
</evidence>
<feature type="compositionally biased region" description="Low complexity" evidence="1">
    <location>
        <begin position="7"/>
        <end position="24"/>
    </location>
</feature>
<evidence type="ECO:0000313" key="2">
    <source>
        <dbReference type="EMBL" id="KAK6007859.1"/>
    </source>
</evidence>
<sequence length="190" mass="21159">MIKHDTSTTPSRSSPARKSTTNYPPTTPTSKPPQPKARTPNNKPLTYKTCLTNDNAARKRATSLVKESDQYIFEMDHQKREEMLTAAAHEVDASRIMNGEHVSCLFEEKCIDEVPLSPEAAVEKWETTKREIAAKVSGLKGKPKPEVRMVPKKMAVTDEKALVEESVVDLTDEVDLASERVVPVIVLDDD</sequence>
<organism evidence="2 3">
    <name type="scientific">Aureobasidium pullulans</name>
    <name type="common">Black yeast</name>
    <name type="synonym">Pullularia pullulans</name>
    <dbReference type="NCBI Taxonomy" id="5580"/>
    <lineage>
        <taxon>Eukaryota</taxon>
        <taxon>Fungi</taxon>
        <taxon>Dikarya</taxon>
        <taxon>Ascomycota</taxon>
        <taxon>Pezizomycotina</taxon>
        <taxon>Dothideomycetes</taxon>
        <taxon>Dothideomycetidae</taxon>
        <taxon>Dothideales</taxon>
        <taxon>Saccotheciaceae</taxon>
        <taxon>Aureobasidium</taxon>
    </lineage>
</organism>
<proteinExistence type="predicted"/>
<feature type="compositionally biased region" description="Pro residues" evidence="1">
    <location>
        <begin position="25"/>
        <end position="35"/>
    </location>
</feature>
<accession>A0ABR0TTS6</accession>
<protein>
    <submittedName>
        <fullName evidence="2">Uncharacterized protein</fullName>
    </submittedName>
</protein>
<reference evidence="2 3" key="1">
    <citation type="submission" date="2023-11" db="EMBL/GenBank/DDBJ databases">
        <title>Draft genome sequence and annotation of the polyextremotolerant black yeast-like fungus Aureobasidium pullulans NRRL 62042.</title>
        <authorList>
            <person name="Dielentheis-Frenken M.R.E."/>
            <person name="Wibberg D."/>
            <person name="Blank L.M."/>
            <person name="Tiso T."/>
        </authorList>
    </citation>
    <scope>NUCLEOTIDE SEQUENCE [LARGE SCALE GENOMIC DNA]</scope>
    <source>
        <strain evidence="2 3">NRRL 62042</strain>
    </source>
</reference>
<feature type="compositionally biased region" description="Polar residues" evidence="1">
    <location>
        <begin position="39"/>
        <end position="48"/>
    </location>
</feature>
<feature type="region of interest" description="Disordered" evidence="1">
    <location>
        <begin position="1"/>
        <end position="48"/>
    </location>
</feature>
<name>A0ABR0TTS6_AURPU</name>
<dbReference type="EMBL" id="JASGXD010000002">
    <property type="protein sequence ID" value="KAK6007859.1"/>
    <property type="molecule type" value="Genomic_DNA"/>
</dbReference>
<comment type="caution">
    <text evidence="2">The sequence shown here is derived from an EMBL/GenBank/DDBJ whole genome shotgun (WGS) entry which is preliminary data.</text>
</comment>
<gene>
    <name evidence="2" type="ORF">QM012_004673</name>
</gene>
<keyword evidence="3" id="KW-1185">Reference proteome</keyword>
<dbReference type="Proteomes" id="UP001341245">
    <property type="component" value="Unassembled WGS sequence"/>
</dbReference>